<reference evidence="2" key="1">
    <citation type="submission" date="2013-12" db="EMBL/GenBank/DDBJ databases">
        <title>The Genome Sequence of Aphanomyces astaci APO3.</title>
        <authorList>
            <consortium name="The Broad Institute Genomics Platform"/>
            <person name="Russ C."/>
            <person name="Tyler B."/>
            <person name="van West P."/>
            <person name="Dieguez-Uribeondo J."/>
            <person name="Young S.K."/>
            <person name="Zeng Q."/>
            <person name="Gargeya S."/>
            <person name="Fitzgerald M."/>
            <person name="Abouelleil A."/>
            <person name="Alvarado L."/>
            <person name="Chapman S.B."/>
            <person name="Gainer-Dewar J."/>
            <person name="Goldberg J."/>
            <person name="Griggs A."/>
            <person name="Gujja S."/>
            <person name="Hansen M."/>
            <person name="Howarth C."/>
            <person name="Imamovic A."/>
            <person name="Ireland A."/>
            <person name="Larimer J."/>
            <person name="McCowan C."/>
            <person name="Murphy C."/>
            <person name="Pearson M."/>
            <person name="Poon T.W."/>
            <person name="Priest M."/>
            <person name="Roberts A."/>
            <person name="Saif S."/>
            <person name="Shea T."/>
            <person name="Sykes S."/>
            <person name="Wortman J."/>
            <person name="Nusbaum C."/>
            <person name="Birren B."/>
        </authorList>
    </citation>
    <scope>NUCLEOTIDE SEQUENCE [LARGE SCALE GENOMIC DNA]</scope>
    <source>
        <strain evidence="2">APO3</strain>
    </source>
</reference>
<dbReference type="VEuPathDB" id="FungiDB:H257_14225"/>
<evidence type="ECO:0000313" key="2">
    <source>
        <dbReference type="EMBL" id="ETV70192.1"/>
    </source>
</evidence>
<dbReference type="EMBL" id="KI913168">
    <property type="protein sequence ID" value="ETV70192.1"/>
    <property type="molecule type" value="Genomic_DNA"/>
</dbReference>
<evidence type="ECO:0000256" key="1">
    <source>
        <dbReference type="SAM" id="Phobius"/>
    </source>
</evidence>
<protein>
    <submittedName>
        <fullName evidence="2">Uncharacterized protein</fullName>
    </submittedName>
</protein>
<keyword evidence="1" id="KW-0812">Transmembrane</keyword>
<sequence length="409" mass="45805">MPSDGKRAESSRSPSRYVLPMVAVGVMGMCFFVVGVVNLRGPTPPSMAFRPHVIPSEAFTPRKVHYLTLADLPRQDICLTASSIFTLSNGELEVLAWNHSTTFFDGTSPTKVEVPPREGRDTFRAGQAKKIDWIAHYIAHHPNLHEDDIVMYTDAWDVTIQSNMSSVGSVLHRLTNGRRGLLFNSEPCCGDSFGLPGPYGDYLRSTSFDVQLSPHEPTQRVPGPHICRQMLIKSSMYSEMGGPNWSLGSGGIVGDVKTFREFMLKVVHITNEQVARAVANPLVPLYEGDQISFQLAYLRYPEINVIVDTRSEVFMVSSYLTTNGTVEHYDNARGCDPDYFKDGVPSKLVWYGQQHVPMILHFPGGYKKLWASCADPMAEYLKPRSPGKHMWDVDRNIRIPIHSVCDYYA</sequence>
<dbReference type="CDD" id="cd22997">
    <property type="entry name" value="GT_LH"/>
    <property type="match status" value="1"/>
</dbReference>
<name>W4FRU2_APHAT</name>
<accession>W4FRU2</accession>
<keyword evidence="1" id="KW-0472">Membrane</keyword>
<dbReference type="AlphaFoldDB" id="W4FRU2"/>
<organism evidence="2">
    <name type="scientific">Aphanomyces astaci</name>
    <name type="common">Crayfish plague agent</name>
    <dbReference type="NCBI Taxonomy" id="112090"/>
    <lineage>
        <taxon>Eukaryota</taxon>
        <taxon>Sar</taxon>
        <taxon>Stramenopiles</taxon>
        <taxon>Oomycota</taxon>
        <taxon>Saprolegniomycetes</taxon>
        <taxon>Saprolegniales</taxon>
        <taxon>Verrucalvaceae</taxon>
        <taxon>Aphanomyces</taxon>
    </lineage>
</organism>
<gene>
    <name evidence="2" type="ORF">H257_14225</name>
</gene>
<feature type="transmembrane region" description="Helical" evidence="1">
    <location>
        <begin position="17"/>
        <end position="37"/>
    </location>
</feature>
<dbReference type="OrthoDB" id="69177at2759"/>
<keyword evidence="1" id="KW-1133">Transmembrane helix</keyword>
<dbReference type="GeneID" id="20816221"/>
<dbReference type="RefSeq" id="XP_009840289.1">
    <property type="nucleotide sequence ID" value="XM_009841987.1"/>
</dbReference>
<proteinExistence type="predicted"/>